<dbReference type="InterPro" id="IPR027417">
    <property type="entry name" value="P-loop_NTPase"/>
</dbReference>
<dbReference type="PANTHER" id="PTHR43581:SF2">
    <property type="entry name" value="EXCINUCLEASE ATPASE SUBUNIT"/>
    <property type="match status" value="1"/>
</dbReference>
<gene>
    <name evidence="2" type="primary">btuD</name>
    <name evidence="2" type="ORF">MOMUL_14170</name>
</gene>
<reference evidence="2 3" key="1">
    <citation type="submission" date="2016-02" db="EMBL/GenBank/DDBJ databases">
        <title>Genome sequence of Moorella mulderi DSM 14980.</title>
        <authorList>
            <person name="Poehlein A."/>
            <person name="Daniel R."/>
        </authorList>
    </citation>
    <scope>NUCLEOTIDE SEQUENCE [LARGE SCALE GENOMIC DNA]</scope>
    <source>
        <strain evidence="2 3">DSM 14980</strain>
    </source>
</reference>
<dbReference type="Pfam" id="PF13175">
    <property type="entry name" value="AAA_15"/>
    <property type="match status" value="1"/>
</dbReference>
<keyword evidence="3" id="KW-1185">Reference proteome</keyword>
<dbReference type="GO" id="GO:0005524">
    <property type="term" value="F:ATP binding"/>
    <property type="evidence" value="ECO:0007669"/>
    <property type="project" value="UniProtKB-KW"/>
</dbReference>
<dbReference type="InterPro" id="IPR051396">
    <property type="entry name" value="Bact_Antivir_Def_Nuclease"/>
</dbReference>
<dbReference type="CDD" id="cd00267">
    <property type="entry name" value="ABC_ATPase"/>
    <property type="match status" value="1"/>
</dbReference>
<dbReference type="RefSeq" id="WP_062283270.1">
    <property type="nucleotide sequence ID" value="NZ_LTBC01000003.1"/>
</dbReference>
<dbReference type="GO" id="GO:0016787">
    <property type="term" value="F:hydrolase activity"/>
    <property type="evidence" value="ECO:0007669"/>
    <property type="project" value="UniProtKB-KW"/>
</dbReference>
<dbReference type="AlphaFoldDB" id="A0A151AYT4"/>
<dbReference type="PIRSF" id="PIRSF034888">
    <property type="entry name" value="P-loop_UCP034888"/>
    <property type="match status" value="1"/>
</dbReference>
<dbReference type="EMBL" id="LTBC01000003">
    <property type="protein sequence ID" value="KYH32815.1"/>
    <property type="molecule type" value="Genomic_DNA"/>
</dbReference>
<evidence type="ECO:0000313" key="3">
    <source>
        <dbReference type="Proteomes" id="UP000075670"/>
    </source>
</evidence>
<accession>A0A151AYT4</accession>
<dbReference type="Gene3D" id="3.40.50.300">
    <property type="entry name" value="P-loop containing nucleotide triphosphate hydrolases"/>
    <property type="match status" value="2"/>
</dbReference>
<keyword evidence="2" id="KW-0547">Nucleotide-binding</keyword>
<keyword evidence="2" id="KW-0067">ATP-binding</keyword>
<dbReference type="EC" id="3.6.3.33" evidence="2"/>
<proteinExistence type="predicted"/>
<dbReference type="PATRIC" id="fig|1122241.3.peg.1491"/>
<organism evidence="2 3">
    <name type="scientific">Moorella mulderi DSM 14980</name>
    <dbReference type="NCBI Taxonomy" id="1122241"/>
    <lineage>
        <taxon>Bacteria</taxon>
        <taxon>Bacillati</taxon>
        <taxon>Bacillota</taxon>
        <taxon>Clostridia</taxon>
        <taxon>Neomoorellales</taxon>
        <taxon>Neomoorellaceae</taxon>
        <taxon>Neomoorella</taxon>
    </lineage>
</organism>
<name>A0A151AYT4_9FIRM</name>
<evidence type="ECO:0000313" key="2">
    <source>
        <dbReference type="EMBL" id="KYH32815.1"/>
    </source>
</evidence>
<dbReference type="InterPro" id="IPR041685">
    <property type="entry name" value="AAA_GajA/Old/RecF-like"/>
</dbReference>
<keyword evidence="2" id="KW-0378">Hydrolase</keyword>
<feature type="domain" description="Endonuclease GajA/Old nuclease/RecF-like AAA" evidence="1">
    <location>
        <begin position="3"/>
        <end position="402"/>
    </location>
</feature>
<protein>
    <submittedName>
        <fullName evidence="2">Vitamin B12 import ATP-binding protein BtuD</fullName>
        <ecNumber evidence="2">3.6.3.33</ecNumber>
    </submittedName>
</protein>
<dbReference type="OrthoDB" id="308933at2"/>
<dbReference type="SUPFAM" id="SSF52540">
    <property type="entry name" value="P-loop containing nucleoside triphosphate hydrolases"/>
    <property type="match status" value="1"/>
</dbReference>
<dbReference type="InterPro" id="IPR014592">
    <property type="entry name" value="P-loop_UCP034888"/>
</dbReference>
<dbReference type="Proteomes" id="UP000075670">
    <property type="component" value="Unassembled WGS sequence"/>
</dbReference>
<comment type="caution">
    <text evidence="2">The sequence shown here is derived from an EMBL/GenBank/DDBJ whole genome shotgun (WGS) entry which is preliminary data.</text>
</comment>
<evidence type="ECO:0000259" key="1">
    <source>
        <dbReference type="Pfam" id="PF13175"/>
    </source>
</evidence>
<sequence>MLRIEVKRFGPIYEGNVRLRPLTIFVGPNGSGKSYLAEFIYALLSKPHIFFGGRKSRPIPAYFWLDLFNHPELSQGNKAAKEKWQSLVQLYVELINAENQYRQKKINFSLLPEELRKLIHSVLQQFMLSTKEKLFHEIRRCYGIEVSKLVMNKHESFNITIEDSSRWSIVLFSLGDQLNVEKQELKLEDVFLPLLRPESSEKVGPFIYSYPDALTMAIFNVLNQFFQPILIESKYLPAARSGILQSHKALTSFVVSRAPLAGVQTIEIPKLSGVVTDFITELLRLDIERKSELFDVATFLEEEVVSGRITISKKTEYPEIYYQHRDSSRFRLTLHRTSSMVSELAPVILFLKYIVRPGSLLILEEPEAHLHPACQRKVARALVKLVRKGTNVLITTHSDYLISQLSNFIRLSSLDEKQRTAFGYSPQDYLKSEEVGAYLFDVGEQKGGSVVKELTVNLQEGIPESEFTRIAESLYEETILLEDRGDD</sequence>
<dbReference type="PANTHER" id="PTHR43581">
    <property type="entry name" value="ATP/GTP PHOSPHATASE"/>
    <property type="match status" value="1"/>
</dbReference>